<dbReference type="Proteomes" id="UP000663879">
    <property type="component" value="Unassembled WGS sequence"/>
</dbReference>
<dbReference type="AlphaFoldDB" id="A0A814QYF7"/>
<gene>
    <name evidence="2" type="ORF">OXX778_LOCUS22266</name>
</gene>
<protein>
    <submittedName>
        <fullName evidence="2">Uncharacterized protein</fullName>
    </submittedName>
</protein>
<evidence type="ECO:0000256" key="1">
    <source>
        <dbReference type="SAM" id="MobiDB-lite"/>
    </source>
</evidence>
<feature type="region of interest" description="Disordered" evidence="1">
    <location>
        <begin position="31"/>
        <end position="73"/>
    </location>
</feature>
<organism evidence="2 3">
    <name type="scientific">Brachionus calyciflorus</name>
    <dbReference type="NCBI Taxonomy" id="104777"/>
    <lineage>
        <taxon>Eukaryota</taxon>
        <taxon>Metazoa</taxon>
        <taxon>Spiralia</taxon>
        <taxon>Gnathifera</taxon>
        <taxon>Rotifera</taxon>
        <taxon>Eurotatoria</taxon>
        <taxon>Monogononta</taxon>
        <taxon>Pseudotrocha</taxon>
        <taxon>Ploima</taxon>
        <taxon>Brachionidae</taxon>
        <taxon>Brachionus</taxon>
    </lineage>
</organism>
<comment type="caution">
    <text evidence="2">The sequence shown here is derived from an EMBL/GenBank/DDBJ whole genome shotgun (WGS) entry which is preliminary data.</text>
</comment>
<reference evidence="2" key="1">
    <citation type="submission" date="2021-02" db="EMBL/GenBank/DDBJ databases">
        <authorList>
            <person name="Nowell W R."/>
        </authorList>
    </citation>
    <scope>NUCLEOTIDE SEQUENCE</scope>
    <source>
        <strain evidence="2">Ploen Becks lab</strain>
    </source>
</reference>
<name>A0A814QYF7_9BILA</name>
<proteinExistence type="predicted"/>
<feature type="compositionally biased region" description="Polar residues" evidence="1">
    <location>
        <begin position="48"/>
        <end position="58"/>
    </location>
</feature>
<keyword evidence="3" id="KW-1185">Reference proteome</keyword>
<dbReference type="EMBL" id="CAJNOC010009217">
    <property type="protein sequence ID" value="CAF1126231.1"/>
    <property type="molecule type" value="Genomic_DNA"/>
</dbReference>
<evidence type="ECO:0000313" key="3">
    <source>
        <dbReference type="Proteomes" id="UP000663879"/>
    </source>
</evidence>
<accession>A0A814QYF7</accession>
<feature type="non-terminal residue" evidence="2">
    <location>
        <position position="1"/>
    </location>
</feature>
<evidence type="ECO:0000313" key="2">
    <source>
        <dbReference type="EMBL" id="CAF1126231.1"/>
    </source>
</evidence>
<sequence length="73" mass="8167">KNFQKKTNLNNSLCDAEPIDTLNQIQLNTIESGTTESPKQALADETIDNSIKPGTNESSESDDFFQKRQNNVH</sequence>